<evidence type="ECO:0000256" key="1">
    <source>
        <dbReference type="SAM" id="MobiDB-lite"/>
    </source>
</evidence>
<dbReference type="Proteomes" id="UP000309340">
    <property type="component" value="Unassembled WGS sequence"/>
</dbReference>
<proteinExistence type="predicted"/>
<reference evidence="2 3" key="1">
    <citation type="submission" date="2017-03" db="EMBL/GenBank/DDBJ databases">
        <title>Genomes of endolithic fungi from Antarctica.</title>
        <authorList>
            <person name="Coleine C."/>
            <person name="Masonjones S."/>
            <person name="Stajich J.E."/>
        </authorList>
    </citation>
    <scope>NUCLEOTIDE SEQUENCE [LARGE SCALE GENOMIC DNA]</scope>
    <source>
        <strain evidence="2 3">CCFEE 5184</strain>
    </source>
</reference>
<comment type="caution">
    <text evidence="2">The sequence shown here is derived from an EMBL/GenBank/DDBJ whole genome shotgun (WGS) entry which is preliminary data.</text>
</comment>
<keyword evidence="3" id="KW-1185">Reference proteome</keyword>
<gene>
    <name evidence="2" type="ORF">B0A55_06725</name>
</gene>
<dbReference type="InterPro" id="IPR011009">
    <property type="entry name" value="Kinase-like_dom_sf"/>
</dbReference>
<protein>
    <recommendedName>
        <fullName evidence="4">Aminoglycoside phosphotransferase domain-containing protein</fullName>
    </recommendedName>
</protein>
<dbReference type="OrthoDB" id="2906425at2759"/>
<dbReference type="AlphaFoldDB" id="A0A4U0X4A7"/>
<dbReference type="Gene3D" id="3.90.1200.10">
    <property type="match status" value="1"/>
</dbReference>
<dbReference type="SUPFAM" id="SSF56112">
    <property type="entry name" value="Protein kinase-like (PK-like)"/>
    <property type="match status" value="1"/>
</dbReference>
<organism evidence="2 3">
    <name type="scientific">Friedmanniomyces simplex</name>
    <dbReference type="NCBI Taxonomy" id="329884"/>
    <lineage>
        <taxon>Eukaryota</taxon>
        <taxon>Fungi</taxon>
        <taxon>Dikarya</taxon>
        <taxon>Ascomycota</taxon>
        <taxon>Pezizomycotina</taxon>
        <taxon>Dothideomycetes</taxon>
        <taxon>Dothideomycetidae</taxon>
        <taxon>Mycosphaerellales</taxon>
        <taxon>Teratosphaeriaceae</taxon>
        <taxon>Friedmanniomyces</taxon>
    </lineage>
</organism>
<accession>A0A4U0X4A7</accession>
<evidence type="ECO:0000313" key="2">
    <source>
        <dbReference type="EMBL" id="TKA69843.1"/>
    </source>
</evidence>
<evidence type="ECO:0000313" key="3">
    <source>
        <dbReference type="Proteomes" id="UP000309340"/>
    </source>
</evidence>
<sequence length="211" mass="24068">MPTTEEWQTPHRAYALDQHTFMKWELKPTELETKIYGKQIQLPQDSKARIHNEFLVLTYLEYAEEDREHVIQQVGTQLRTHILPTFYQHTRHRIGGLNHDERLLLPPRVTDDWARAWSRSAAPAAAAAAATWKELASQRAAFVLCHNDLGQSNIFIDRVTHEIRAIVDSGSMLASTLTSSRPICGNTTHMSRTGMHTSLNRSGASWKTKTK</sequence>
<dbReference type="EMBL" id="NAJQ01000429">
    <property type="protein sequence ID" value="TKA69843.1"/>
    <property type="molecule type" value="Genomic_DNA"/>
</dbReference>
<feature type="region of interest" description="Disordered" evidence="1">
    <location>
        <begin position="187"/>
        <end position="211"/>
    </location>
</feature>
<evidence type="ECO:0008006" key="4">
    <source>
        <dbReference type="Google" id="ProtNLM"/>
    </source>
</evidence>
<name>A0A4U0X4A7_9PEZI</name>